<gene>
    <name evidence="1" type="ORF">BU26DRAFT_551198</name>
</gene>
<keyword evidence="2" id="KW-1185">Reference proteome</keyword>
<proteinExistence type="predicted"/>
<reference evidence="1" key="1">
    <citation type="journal article" date="2020" name="Stud. Mycol.">
        <title>101 Dothideomycetes genomes: a test case for predicting lifestyles and emergence of pathogens.</title>
        <authorList>
            <person name="Haridas S."/>
            <person name="Albert R."/>
            <person name="Binder M."/>
            <person name="Bloem J."/>
            <person name="Labutti K."/>
            <person name="Salamov A."/>
            <person name="Andreopoulos B."/>
            <person name="Baker S."/>
            <person name="Barry K."/>
            <person name="Bills G."/>
            <person name="Bluhm B."/>
            <person name="Cannon C."/>
            <person name="Castanera R."/>
            <person name="Culley D."/>
            <person name="Daum C."/>
            <person name="Ezra D."/>
            <person name="Gonzalez J."/>
            <person name="Henrissat B."/>
            <person name="Kuo A."/>
            <person name="Liang C."/>
            <person name="Lipzen A."/>
            <person name="Lutzoni F."/>
            <person name="Magnuson J."/>
            <person name="Mondo S."/>
            <person name="Nolan M."/>
            <person name="Ohm R."/>
            <person name="Pangilinan J."/>
            <person name="Park H.-J."/>
            <person name="Ramirez L."/>
            <person name="Alfaro M."/>
            <person name="Sun H."/>
            <person name="Tritt A."/>
            <person name="Yoshinaga Y."/>
            <person name="Zwiers L.-H."/>
            <person name="Turgeon B."/>
            <person name="Goodwin S."/>
            <person name="Spatafora J."/>
            <person name="Crous P."/>
            <person name="Grigoriev I."/>
        </authorList>
    </citation>
    <scope>NUCLEOTIDE SEQUENCE</scope>
    <source>
        <strain evidence="1">CBS 122368</strain>
    </source>
</reference>
<dbReference type="GeneID" id="54585420"/>
<dbReference type="OrthoDB" id="3671334at2759"/>
<sequence>MLLLDSPPEIFQGIVHALVSQAGVSEAWKLRGVCRTFAAEIKHDIFANQPKDAFRDSRSRRVLAEELPLYLSNRTKKLLDAENALPEKVKGMVGNLTNILDVGDQADSQKQHYTETLCKAVLREWGFSAVFAIIGMDGDNDRSLSLGISLQRDLDFEEDIAAFAAIGEHDIVRRLLPRFTQTSESPTFGNPLANAALMGHGNVITVISDYLQRAKKETTSNYAFLLDRFWDGKLAYIINTTIKSGRTDILDQLLAMYKTHHGHPDKSFYNRWLRTAVDSGNAQFVDRILRITIRSKPKVLVKTFEAACELKNADVVAMLLGTSRMHPDQAFLLFSPLAAAIRLGDESVVTTVLDAGANVNGVSFEGKHYPALQVAVDLNEASIVKIMLDRGAILDGIQVPENMVAIRKLFADAQRERELELDYWISYWVMTVQ</sequence>
<name>A0A6A6IGG8_9PLEO</name>
<dbReference type="SUPFAM" id="SSF48403">
    <property type="entry name" value="Ankyrin repeat"/>
    <property type="match status" value="1"/>
</dbReference>
<protein>
    <submittedName>
        <fullName evidence="1">Uncharacterized protein</fullName>
    </submittedName>
</protein>
<dbReference type="InterPro" id="IPR036770">
    <property type="entry name" value="Ankyrin_rpt-contain_sf"/>
</dbReference>
<dbReference type="Proteomes" id="UP000800094">
    <property type="component" value="Unassembled WGS sequence"/>
</dbReference>
<dbReference type="EMBL" id="ML987195">
    <property type="protein sequence ID" value="KAF2249501.1"/>
    <property type="molecule type" value="Genomic_DNA"/>
</dbReference>
<evidence type="ECO:0000313" key="2">
    <source>
        <dbReference type="Proteomes" id="UP000800094"/>
    </source>
</evidence>
<dbReference type="Gene3D" id="1.25.40.20">
    <property type="entry name" value="Ankyrin repeat-containing domain"/>
    <property type="match status" value="1"/>
</dbReference>
<accession>A0A6A6IGG8</accession>
<dbReference type="AlphaFoldDB" id="A0A6A6IGG8"/>
<organism evidence="1 2">
    <name type="scientific">Trematosphaeria pertusa</name>
    <dbReference type="NCBI Taxonomy" id="390896"/>
    <lineage>
        <taxon>Eukaryota</taxon>
        <taxon>Fungi</taxon>
        <taxon>Dikarya</taxon>
        <taxon>Ascomycota</taxon>
        <taxon>Pezizomycotina</taxon>
        <taxon>Dothideomycetes</taxon>
        <taxon>Pleosporomycetidae</taxon>
        <taxon>Pleosporales</taxon>
        <taxon>Massarineae</taxon>
        <taxon>Trematosphaeriaceae</taxon>
        <taxon>Trematosphaeria</taxon>
    </lineage>
</organism>
<dbReference type="RefSeq" id="XP_033684505.1">
    <property type="nucleotide sequence ID" value="XM_033832090.1"/>
</dbReference>
<evidence type="ECO:0000313" key="1">
    <source>
        <dbReference type="EMBL" id="KAF2249501.1"/>
    </source>
</evidence>